<dbReference type="PANTHER" id="PTHR33048:SF96">
    <property type="entry name" value="INTEGRAL MEMBRANE PROTEIN"/>
    <property type="match status" value="1"/>
</dbReference>
<evidence type="ECO:0000259" key="7">
    <source>
        <dbReference type="Pfam" id="PF20684"/>
    </source>
</evidence>
<evidence type="ECO:0000313" key="9">
    <source>
        <dbReference type="Proteomes" id="UP000241462"/>
    </source>
</evidence>
<dbReference type="GO" id="GO:0016020">
    <property type="term" value="C:membrane"/>
    <property type="evidence" value="ECO:0007669"/>
    <property type="project" value="UniProtKB-SubCell"/>
</dbReference>
<evidence type="ECO:0000256" key="5">
    <source>
        <dbReference type="ARBA" id="ARBA00038359"/>
    </source>
</evidence>
<feature type="transmembrane region" description="Helical" evidence="6">
    <location>
        <begin position="38"/>
        <end position="63"/>
    </location>
</feature>
<feature type="non-terminal residue" evidence="8">
    <location>
        <position position="1"/>
    </location>
</feature>
<dbReference type="Pfam" id="PF20684">
    <property type="entry name" value="Fung_rhodopsin"/>
    <property type="match status" value="1"/>
</dbReference>
<dbReference type="Proteomes" id="UP000241462">
    <property type="component" value="Unassembled WGS sequence"/>
</dbReference>
<dbReference type="PANTHER" id="PTHR33048">
    <property type="entry name" value="PTH11-LIKE INTEGRAL MEMBRANE PROTEIN (AFU_ORTHOLOGUE AFUA_5G11245)"/>
    <property type="match status" value="1"/>
</dbReference>
<gene>
    <name evidence="8" type="ORF">BD289DRAFT_353427</name>
</gene>
<feature type="transmembrane region" description="Helical" evidence="6">
    <location>
        <begin position="189"/>
        <end position="212"/>
    </location>
</feature>
<accession>A0A2T3A5U6</accession>
<evidence type="ECO:0000256" key="1">
    <source>
        <dbReference type="ARBA" id="ARBA00004141"/>
    </source>
</evidence>
<feature type="transmembrane region" description="Helical" evidence="6">
    <location>
        <begin position="83"/>
        <end position="104"/>
    </location>
</feature>
<organism evidence="8 9">
    <name type="scientific">Coniella lustricola</name>
    <dbReference type="NCBI Taxonomy" id="2025994"/>
    <lineage>
        <taxon>Eukaryota</taxon>
        <taxon>Fungi</taxon>
        <taxon>Dikarya</taxon>
        <taxon>Ascomycota</taxon>
        <taxon>Pezizomycotina</taxon>
        <taxon>Sordariomycetes</taxon>
        <taxon>Sordariomycetidae</taxon>
        <taxon>Diaporthales</taxon>
        <taxon>Schizoparmaceae</taxon>
        <taxon>Coniella</taxon>
    </lineage>
</organism>
<dbReference type="InterPro" id="IPR052337">
    <property type="entry name" value="SAT4-like"/>
</dbReference>
<dbReference type="InParanoid" id="A0A2T3A5U6"/>
<dbReference type="InterPro" id="IPR049326">
    <property type="entry name" value="Rhodopsin_dom_fungi"/>
</dbReference>
<dbReference type="AlphaFoldDB" id="A0A2T3A5U6"/>
<feature type="transmembrane region" description="Helical" evidence="6">
    <location>
        <begin position="158"/>
        <end position="177"/>
    </location>
</feature>
<feature type="transmembrane region" description="Helical" evidence="6">
    <location>
        <begin position="6"/>
        <end position="26"/>
    </location>
</feature>
<evidence type="ECO:0000256" key="6">
    <source>
        <dbReference type="SAM" id="Phobius"/>
    </source>
</evidence>
<dbReference type="EMBL" id="KZ678460">
    <property type="protein sequence ID" value="PSR83430.1"/>
    <property type="molecule type" value="Genomic_DNA"/>
</dbReference>
<protein>
    <recommendedName>
        <fullName evidence="7">Rhodopsin domain-containing protein</fullName>
    </recommendedName>
</protein>
<proteinExistence type="inferred from homology"/>
<evidence type="ECO:0000313" key="8">
    <source>
        <dbReference type="EMBL" id="PSR83430.1"/>
    </source>
</evidence>
<evidence type="ECO:0000256" key="2">
    <source>
        <dbReference type="ARBA" id="ARBA00022692"/>
    </source>
</evidence>
<feature type="non-terminal residue" evidence="8">
    <location>
        <position position="256"/>
    </location>
</feature>
<keyword evidence="4 6" id="KW-0472">Membrane</keyword>
<evidence type="ECO:0000256" key="3">
    <source>
        <dbReference type="ARBA" id="ARBA00022989"/>
    </source>
</evidence>
<feature type="transmembrane region" description="Helical" evidence="6">
    <location>
        <begin position="116"/>
        <end position="138"/>
    </location>
</feature>
<evidence type="ECO:0000256" key="4">
    <source>
        <dbReference type="ARBA" id="ARBA00023136"/>
    </source>
</evidence>
<feature type="transmembrane region" description="Helical" evidence="6">
    <location>
        <begin position="232"/>
        <end position="252"/>
    </location>
</feature>
<keyword evidence="3 6" id="KW-1133">Transmembrane helix</keyword>
<keyword evidence="9" id="KW-1185">Reference proteome</keyword>
<dbReference type="OrthoDB" id="3897607at2759"/>
<reference evidence="8 9" key="1">
    <citation type="journal article" date="2018" name="Mycol. Prog.">
        <title>Coniella lustricola, a new species from submerged detritus.</title>
        <authorList>
            <person name="Raudabaugh D.B."/>
            <person name="Iturriaga T."/>
            <person name="Carver A."/>
            <person name="Mondo S."/>
            <person name="Pangilinan J."/>
            <person name="Lipzen A."/>
            <person name="He G."/>
            <person name="Amirebrahimi M."/>
            <person name="Grigoriev I.V."/>
            <person name="Miller A.N."/>
        </authorList>
    </citation>
    <scope>NUCLEOTIDE SEQUENCE [LARGE SCALE GENOMIC DNA]</scope>
    <source>
        <strain evidence="8 9">B22-T-1</strain>
    </source>
</reference>
<feature type="domain" description="Rhodopsin" evidence="7">
    <location>
        <begin position="22"/>
        <end position="256"/>
    </location>
</feature>
<comment type="similarity">
    <text evidence="5">Belongs to the SAT4 family.</text>
</comment>
<keyword evidence="2 6" id="KW-0812">Transmembrane</keyword>
<comment type="subcellular location">
    <subcellularLocation>
        <location evidence="1">Membrane</location>
        <topology evidence="1">Multi-pass membrane protein</topology>
    </subcellularLocation>
</comment>
<sequence length="256" mass="28429">YTENMVAAMVAFLVVNLIIVGLRCYVRLWLAKAYGADDLFLVLAYLGYVAACVMGFISIHYGFTQEVYQPWSDPRFLKPQYYWANQLVLYISSGLVKIAVALVLYRLACNLRNQAILVVSVIVVVIWTVVTTVFSAGICAETTGATNYASGPTCTDVGYFRMISNIVIDFFFALYPVPMLWNSTLTRRMKYIVCGLLSLGVIASAATIVKLLLLVQLQYAEPSQLEYIHYQLLVWAVVELGLSIFASAAAALRPLV</sequence>
<name>A0A2T3A5U6_9PEZI</name>